<comment type="caution">
    <text evidence="3">The sequence shown here is derived from an EMBL/GenBank/DDBJ whole genome shotgun (WGS) entry which is preliminary data.</text>
</comment>
<dbReference type="Proteomes" id="UP001595973">
    <property type="component" value="Unassembled WGS sequence"/>
</dbReference>
<gene>
    <name evidence="3" type="ORF">ACFO5X_01980</name>
</gene>
<name>A0ABV9KBK9_9RHOB</name>
<dbReference type="RefSeq" id="WP_380715382.1">
    <property type="nucleotide sequence ID" value="NZ_JBHSGI010000002.1"/>
</dbReference>
<evidence type="ECO:0000313" key="3">
    <source>
        <dbReference type="EMBL" id="MFC4667310.1"/>
    </source>
</evidence>
<dbReference type="EMBL" id="JBHSGI010000002">
    <property type="protein sequence ID" value="MFC4667310.1"/>
    <property type="molecule type" value="Genomic_DNA"/>
</dbReference>
<keyword evidence="4" id="KW-1185">Reference proteome</keyword>
<proteinExistence type="inferred from homology"/>
<dbReference type="InterPro" id="IPR013538">
    <property type="entry name" value="ASHA1/2-like_C"/>
</dbReference>
<evidence type="ECO:0000256" key="1">
    <source>
        <dbReference type="ARBA" id="ARBA00006817"/>
    </source>
</evidence>
<accession>A0ABV9KBK9</accession>
<sequence length="143" mass="16021">MTIDLALKLTRIIPAAPERVFDAWLTPALMTRFLHGHPEHSVTNAESEARVGGAFRVVMNDGIKDIPHWGVYREVDRPRRLVFTWNSPHAVPDSVVELDFRAVPGGTEVTLGHDRFPSEGSRDGHEKGWTCILDQLGRMLETA</sequence>
<protein>
    <submittedName>
        <fullName evidence="3">SRPBCC domain-containing protein</fullName>
    </submittedName>
</protein>
<dbReference type="SUPFAM" id="SSF55961">
    <property type="entry name" value="Bet v1-like"/>
    <property type="match status" value="1"/>
</dbReference>
<evidence type="ECO:0000313" key="4">
    <source>
        <dbReference type="Proteomes" id="UP001595973"/>
    </source>
</evidence>
<organism evidence="3 4">
    <name type="scientific">Seohaeicola nanhaiensis</name>
    <dbReference type="NCBI Taxonomy" id="1387282"/>
    <lineage>
        <taxon>Bacteria</taxon>
        <taxon>Pseudomonadati</taxon>
        <taxon>Pseudomonadota</taxon>
        <taxon>Alphaproteobacteria</taxon>
        <taxon>Rhodobacterales</taxon>
        <taxon>Roseobacteraceae</taxon>
        <taxon>Seohaeicola</taxon>
    </lineage>
</organism>
<reference evidence="4" key="1">
    <citation type="journal article" date="2019" name="Int. J. Syst. Evol. Microbiol.">
        <title>The Global Catalogue of Microorganisms (GCM) 10K type strain sequencing project: providing services to taxonomists for standard genome sequencing and annotation.</title>
        <authorList>
            <consortium name="The Broad Institute Genomics Platform"/>
            <consortium name="The Broad Institute Genome Sequencing Center for Infectious Disease"/>
            <person name="Wu L."/>
            <person name="Ma J."/>
        </authorList>
    </citation>
    <scope>NUCLEOTIDE SEQUENCE [LARGE SCALE GENOMIC DNA]</scope>
    <source>
        <strain evidence="4">CGMCC 4.7283</strain>
    </source>
</reference>
<evidence type="ECO:0000259" key="2">
    <source>
        <dbReference type="Pfam" id="PF08327"/>
    </source>
</evidence>
<dbReference type="Gene3D" id="3.30.530.20">
    <property type="match status" value="1"/>
</dbReference>
<dbReference type="Pfam" id="PF08327">
    <property type="entry name" value="AHSA1"/>
    <property type="match status" value="1"/>
</dbReference>
<dbReference type="InterPro" id="IPR023393">
    <property type="entry name" value="START-like_dom_sf"/>
</dbReference>
<comment type="similarity">
    <text evidence="1">Belongs to the AHA1 family.</text>
</comment>
<dbReference type="CDD" id="cd07814">
    <property type="entry name" value="SRPBCC_CalC_Aha1-like"/>
    <property type="match status" value="1"/>
</dbReference>
<feature type="domain" description="Activator of Hsp90 ATPase homologue 1/2-like C-terminal" evidence="2">
    <location>
        <begin position="15"/>
        <end position="141"/>
    </location>
</feature>